<keyword evidence="3" id="KW-1185">Reference proteome</keyword>
<reference evidence="2" key="1">
    <citation type="submission" date="2021-12" db="EMBL/GenBank/DDBJ databases">
        <authorList>
            <person name="Li Y."/>
        </authorList>
    </citation>
    <scope>NUCLEOTIDE SEQUENCE</scope>
    <source>
        <strain evidence="2">DKSPLA3</strain>
    </source>
</reference>
<feature type="transmembrane region" description="Helical" evidence="1">
    <location>
        <begin position="269"/>
        <end position="289"/>
    </location>
</feature>
<organism evidence="2 3">
    <name type="scientific">Rhizobium quercicola</name>
    <dbReference type="NCBI Taxonomy" id="2901226"/>
    <lineage>
        <taxon>Bacteria</taxon>
        <taxon>Pseudomonadati</taxon>
        <taxon>Pseudomonadota</taxon>
        <taxon>Alphaproteobacteria</taxon>
        <taxon>Hyphomicrobiales</taxon>
        <taxon>Rhizobiaceae</taxon>
        <taxon>Rhizobium/Agrobacterium group</taxon>
        <taxon>Rhizobium</taxon>
    </lineage>
</organism>
<comment type="caution">
    <text evidence="2">The sequence shown here is derived from an EMBL/GenBank/DDBJ whole genome shotgun (WGS) entry which is preliminary data.</text>
</comment>
<evidence type="ECO:0000256" key="1">
    <source>
        <dbReference type="SAM" id="Phobius"/>
    </source>
</evidence>
<evidence type="ECO:0008006" key="4">
    <source>
        <dbReference type="Google" id="ProtNLM"/>
    </source>
</evidence>
<feature type="transmembrane region" description="Helical" evidence="1">
    <location>
        <begin position="113"/>
        <end position="135"/>
    </location>
</feature>
<feature type="transmembrane region" description="Helical" evidence="1">
    <location>
        <begin position="31"/>
        <end position="57"/>
    </location>
</feature>
<sequence length="303" mass="30092">MAKPLSAAIPAAAASVSSAESAKSAVSWGAIFAGAVAASALTLLLTLLGSGLGLSLASPFGGDGPSVTTFAVSAAVWLIIVQWLSSAFGGYMTGRLRTKWSGIHNDEAFFRDTAHGILAWAIATLVAAGLLGSVVSSTIGTGVQAAASLTGAAAATTAGAAATSDSAGNATSYFVDTLLRPADPRTAQTGGNGTDATSEVSRILMNGATTGTIPEGDRTYLSQLIAARTGLSEADANNRVDGVLKTIEDAKTAAADAAETARKASATTALIGAMSLLIGAICAGIGAALGGRQRDDDNLYIRR</sequence>
<feature type="transmembrane region" description="Helical" evidence="1">
    <location>
        <begin position="69"/>
        <end position="93"/>
    </location>
</feature>
<dbReference type="RefSeq" id="WP_231813283.1">
    <property type="nucleotide sequence ID" value="NZ_JAJOZR010000004.1"/>
</dbReference>
<dbReference type="Proteomes" id="UP001139089">
    <property type="component" value="Unassembled WGS sequence"/>
</dbReference>
<dbReference type="EMBL" id="JAJOZR010000004">
    <property type="protein sequence ID" value="MCD7108951.1"/>
    <property type="molecule type" value="Genomic_DNA"/>
</dbReference>
<accession>A0A9X1NT91</accession>
<keyword evidence="1" id="KW-0472">Membrane</keyword>
<keyword evidence="1" id="KW-1133">Transmembrane helix</keyword>
<name>A0A9X1NT91_9HYPH</name>
<protein>
    <recommendedName>
        <fullName evidence="4">PhnA-like protein</fullName>
    </recommendedName>
</protein>
<evidence type="ECO:0000313" key="3">
    <source>
        <dbReference type="Proteomes" id="UP001139089"/>
    </source>
</evidence>
<proteinExistence type="predicted"/>
<keyword evidence="1" id="KW-0812">Transmembrane</keyword>
<evidence type="ECO:0000313" key="2">
    <source>
        <dbReference type="EMBL" id="MCD7108951.1"/>
    </source>
</evidence>
<gene>
    <name evidence="2" type="ORF">LRX75_07840</name>
</gene>
<dbReference type="AlphaFoldDB" id="A0A9X1NT91"/>